<dbReference type="InterPro" id="IPR007693">
    <property type="entry name" value="DNA_helicase_DnaB-like_N"/>
</dbReference>
<evidence type="ECO:0000256" key="5">
    <source>
        <dbReference type="ARBA" id="ARBA00022801"/>
    </source>
</evidence>
<organism evidence="13 14">
    <name type="scientific">Pseudovibrio axinellae</name>
    <dbReference type="NCBI Taxonomy" id="989403"/>
    <lineage>
        <taxon>Bacteria</taxon>
        <taxon>Pseudomonadati</taxon>
        <taxon>Pseudomonadota</taxon>
        <taxon>Alphaproteobacteria</taxon>
        <taxon>Hyphomicrobiales</taxon>
        <taxon>Stappiaceae</taxon>
        <taxon>Pseudovibrio</taxon>
    </lineage>
</organism>
<dbReference type="PROSITE" id="PS51199">
    <property type="entry name" value="SF4_HELICASE"/>
    <property type="match status" value="1"/>
</dbReference>
<keyword evidence="8" id="KW-0238">DNA-binding</keyword>
<dbReference type="PANTHER" id="PTHR30153:SF2">
    <property type="entry name" value="REPLICATIVE DNA HELICASE"/>
    <property type="match status" value="1"/>
</dbReference>
<evidence type="ECO:0000313" key="13">
    <source>
        <dbReference type="EMBL" id="KZL17653.1"/>
    </source>
</evidence>
<proteinExistence type="inferred from homology"/>
<keyword evidence="7" id="KW-0067">ATP-binding</keyword>
<dbReference type="Pfam" id="PF00772">
    <property type="entry name" value="DnaB"/>
    <property type="match status" value="1"/>
</dbReference>
<dbReference type="InterPro" id="IPR007694">
    <property type="entry name" value="DNA_helicase_DnaB-like_C"/>
</dbReference>
<reference evidence="13 14" key="1">
    <citation type="journal article" date="2016" name="Front. Microbiol.">
        <title>Comparative Genomic Analysis Reveals a Diverse Repertoire of Genes Involved in Prokaryote-Eukaryote Interactions within the Pseudovibrio Genus.</title>
        <authorList>
            <person name="Romano S."/>
            <person name="Fernandez-Guerra A."/>
            <person name="Reen F.J."/>
            <person name="Glockner F.O."/>
            <person name="Crowley S.P."/>
            <person name="O'Sullivan O."/>
            <person name="Cotter P.D."/>
            <person name="Adams C."/>
            <person name="Dobson A.D."/>
            <person name="O'Gara F."/>
        </authorList>
    </citation>
    <scope>NUCLEOTIDE SEQUENCE [LARGE SCALE GENOMIC DNA]</scope>
    <source>
        <strain evidence="13 14">Ad2</strain>
    </source>
</reference>
<dbReference type="SUPFAM" id="SSF52540">
    <property type="entry name" value="P-loop containing nucleoside triphosphate hydrolases"/>
    <property type="match status" value="1"/>
</dbReference>
<keyword evidence="14" id="KW-1185">Reference proteome</keyword>
<evidence type="ECO:0000256" key="9">
    <source>
        <dbReference type="ARBA" id="ARBA00023235"/>
    </source>
</evidence>
<evidence type="ECO:0000256" key="4">
    <source>
        <dbReference type="ARBA" id="ARBA00022741"/>
    </source>
</evidence>
<dbReference type="InterPro" id="IPR027417">
    <property type="entry name" value="P-loop_NTPase"/>
</dbReference>
<comment type="caution">
    <text evidence="13">The sequence shown here is derived from an EMBL/GenBank/DDBJ whole genome shotgun (WGS) entry which is preliminary data.</text>
</comment>
<dbReference type="Gene3D" id="1.10.860.10">
    <property type="entry name" value="DNAb Helicase, Chain A"/>
    <property type="match status" value="1"/>
</dbReference>
<evidence type="ECO:0000256" key="3">
    <source>
        <dbReference type="ARBA" id="ARBA00022705"/>
    </source>
</evidence>
<dbReference type="OrthoDB" id="7854875at2"/>
<dbReference type="EC" id="5.6.2.3" evidence="10"/>
<dbReference type="GO" id="GO:0043139">
    <property type="term" value="F:5'-3' DNA helicase activity"/>
    <property type="evidence" value="ECO:0007669"/>
    <property type="project" value="UniProtKB-EC"/>
</dbReference>
<dbReference type="GO" id="GO:0006269">
    <property type="term" value="P:DNA replication, synthesis of primer"/>
    <property type="evidence" value="ECO:0007669"/>
    <property type="project" value="UniProtKB-KW"/>
</dbReference>
<dbReference type="InterPro" id="IPR016136">
    <property type="entry name" value="DNA_helicase_N/primase_C"/>
</dbReference>
<comment type="similarity">
    <text evidence="1">Belongs to the helicase family. DnaB subfamily.</text>
</comment>
<dbReference type="InterPro" id="IPR036185">
    <property type="entry name" value="DNA_heli_DnaB-like_N_sf"/>
</dbReference>
<evidence type="ECO:0000259" key="12">
    <source>
        <dbReference type="PROSITE" id="PS51199"/>
    </source>
</evidence>
<dbReference type="GO" id="GO:0016887">
    <property type="term" value="F:ATP hydrolysis activity"/>
    <property type="evidence" value="ECO:0007669"/>
    <property type="project" value="RHEA"/>
</dbReference>
<dbReference type="GO" id="GO:0005829">
    <property type="term" value="C:cytosol"/>
    <property type="evidence" value="ECO:0007669"/>
    <property type="project" value="TreeGrafter"/>
</dbReference>
<feature type="domain" description="SF4 helicase" evidence="12">
    <location>
        <begin position="177"/>
        <end position="460"/>
    </location>
</feature>
<dbReference type="Proteomes" id="UP000076577">
    <property type="component" value="Unassembled WGS sequence"/>
</dbReference>
<dbReference type="SUPFAM" id="SSF48024">
    <property type="entry name" value="N-terminal domain of DnaB helicase"/>
    <property type="match status" value="1"/>
</dbReference>
<dbReference type="EMBL" id="LMCB01000030">
    <property type="protein sequence ID" value="KZL17653.1"/>
    <property type="molecule type" value="Genomic_DNA"/>
</dbReference>
<evidence type="ECO:0000256" key="1">
    <source>
        <dbReference type="ARBA" id="ARBA00008428"/>
    </source>
</evidence>
<sequence length="460" mass="52221">MHSNKDTPPHNPTAERIVIGSLLKDSSVLFDVAEVLKPEHFFREIHSKIFRALLEICSTGRKPSLQQLVARIGEEYEDGKSTVHLLTAIIRDAERDEILSPFDFLEDLVDDWARRQIANAQKWIVKELGKKDKPPQLFLSEINERFQEIGLQSQGQPVKTLGDSAKRALANSMRAHETGEVVGMEWGLPTLNEVMGRILPGDLGFIGAAQGDGKTVVGLQLCRAAQITRPVAFFQLEMEAEDMARRELAGGTDLSVSQIEEGTYDMFSIQALQREQELLSEERVYIDDRPGLTFEQFRDRCIQLKRSQNLGLVVVDHLRLLRATKRFSNKFDRVEWITGEMKVLAKTLGIAVVALSQRTRTSQRRDGWAPRLDDFDGGSSIEQDADWVLGLARPETWLKKNKPHIPAGVDPEEHHEFSKWLKEMKDHKGKIEFHGLKRRKGDLIVRDGIFDGRAGRIYEV</sequence>
<gene>
    <name evidence="13" type="primary">dnaC_1</name>
    <name evidence="13" type="ORF">PsAD2_02989</name>
</gene>
<keyword evidence="4" id="KW-0547">Nucleotide-binding</keyword>
<evidence type="ECO:0000256" key="2">
    <source>
        <dbReference type="ARBA" id="ARBA00022515"/>
    </source>
</evidence>
<dbReference type="STRING" id="989403.SAMN05421798_11093"/>
<dbReference type="AlphaFoldDB" id="A0A165XFA7"/>
<comment type="catalytic activity">
    <reaction evidence="11">
        <text>ATP + H2O = ADP + phosphate + H(+)</text>
        <dbReference type="Rhea" id="RHEA:13065"/>
        <dbReference type="ChEBI" id="CHEBI:15377"/>
        <dbReference type="ChEBI" id="CHEBI:15378"/>
        <dbReference type="ChEBI" id="CHEBI:30616"/>
        <dbReference type="ChEBI" id="CHEBI:43474"/>
        <dbReference type="ChEBI" id="CHEBI:456216"/>
        <dbReference type="EC" id="5.6.2.3"/>
    </reaction>
</comment>
<keyword evidence="5 13" id="KW-0378">Hydrolase</keyword>
<evidence type="ECO:0000256" key="11">
    <source>
        <dbReference type="ARBA" id="ARBA00048954"/>
    </source>
</evidence>
<evidence type="ECO:0000256" key="10">
    <source>
        <dbReference type="ARBA" id="ARBA00044969"/>
    </source>
</evidence>
<dbReference type="PATRIC" id="fig|989403.3.peg.3204"/>
<keyword evidence="2" id="KW-0639">Primosome</keyword>
<evidence type="ECO:0000256" key="6">
    <source>
        <dbReference type="ARBA" id="ARBA00022806"/>
    </source>
</evidence>
<dbReference type="Gene3D" id="3.40.50.300">
    <property type="entry name" value="P-loop containing nucleotide triphosphate hydrolases"/>
    <property type="match status" value="1"/>
</dbReference>
<dbReference type="GO" id="GO:0003677">
    <property type="term" value="F:DNA binding"/>
    <property type="evidence" value="ECO:0007669"/>
    <property type="project" value="UniProtKB-KW"/>
</dbReference>
<evidence type="ECO:0000256" key="8">
    <source>
        <dbReference type="ARBA" id="ARBA00023125"/>
    </source>
</evidence>
<evidence type="ECO:0000313" key="14">
    <source>
        <dbReference type="Proteomes" id="UP000076577"/>
    </source>
</evidence>
<keyword evidence="6 13" id="KW-0347">Helicase</keyword>
<accession>A0A165XFA7</accession>
<keyword evidence="3" id="KW-0235">DNA replication</keyword>
<dbReference type="RefSeq" id="WP_068007415.1">
    <property type="nucleotide sequence ID" value="NZ_FOFM01000010.1"/>
</dbReference>
<evidence type="ECO:0000256" key="7">
    <source>
        <dbReference type="ARBA" id="ARBA00022840"/>
    </source>
</evidence>
<dbReference type="PANTHER" id="PTHR30153">
    <property type="entry name" value="REPLICATIVE DNA HELICASE DNAB"/>
    <property type="match status" value="1"/>
</dbReference>
<dbReference type="Pfam" id="PF03796">
    <property type="entry name" value="DnaB_C"/>
    <property type="match status" value="1"/>
</dbReference>
<protein>
    <recommendedName>
        <fullName evidence="10">DNA 5'-3' helicase</fullName>
        <ecNumber evidence="10">5.6.2.3</ecNumber>
    </recommendedName>
</protein>
<keyword evidence="9" id="KW-0413">Isomerase</keyword>
<name>A0A165XFA7_9HYPH</name>
<dbReference type="GO" id="GO:0005524">
    <property type="term" value="F:ATP binding"/>
    <property type="evidence" value="ECO:0007669"/>
    <property type="project" value="UniProtKB-KW"/>
</dbReference>
<dbReference type="GO" id="GO:1990077">
    <property type="term" value="C:primosome complex"/>
    <property type="evidence" value="ECO:0007669"/>
    <property type="project" value="UniProtKB-KW"/>
</dbReference>